<dbReference type="InterPro" id="IPR051103">
    <property type="entry name" value="Plant_metabolite_P450s"/>
</dbReference>
<dbReference type="Pfam" id="PF00067">
    <property type="entry name" value="p450"/>
    <property type="match status" value="1"/>
</dbReference>
<dbReference type="PRINTS" id="PR00385">
    <property type="entry name" value="P450"/>
</dbReference>
<evidence type="ECO:0000256" key="5">
    <source>
        <dbReference type="ARBA" id="ARBA00023002"/>
    </source>
</evidence>
<dbReference type="AlphaFoldDB" id="A0A2U1MPW8"/>
<dbReference type="GO" id="GO:0020037">
    <property type="term" value="F:heme binding"/>
    <property type="evidence" value="ECO:0007669"/>
    <property type="project" value="InterPro"/>
</dbReference>
<evidence type="ECO:0000256" key="7">
    <source>
        <dbReference type="PIRSR" id="PIRSR602401-1"/>
    </source>
</evidence>
<reference evidence="8 9" key="1">
    <citation type="journal article" date="2018" name="Mol. Plant">
        <title>The genome of Artemisia annua provides insight into the evolution of Asteraceae family and artemisinin biosynthesis.</title>
        <authorList>
            <person name="Shen Q."/>
            <person name="Zhang L."/>
            <person name="Liao Z."/>
            <person name="Wang S."/>
            <person name="Yan T."/>
            <person name="Shi P."/>
            <person name="Liu M."/>
            <person name="Fu X."/>
            <person name="Pan Q."/>
            <person name="Wang Y."/>
            <person name="Lv Z."/>
            <person name="Lu X."/>
            <person name="Zhang F."/>
            <person name="Jiang W."/>
            <person name="Ma Y."/>
            <person name="Chen M."/>
            <person name="Hao X."/>
            <person name="Li L."/>
            <person name="Tang Y."/>
            <person name="Lv G."/>
            <person name="Zhou Y."/>
            <person name="Sun X."/>
            <person name="Brodelius P.E."/>
            <person name="Rose J.K.C."/>
            <person name="Tang K."/>
        </authorList>
    </citation>
    <scope>NUCLEOTIDE SEQUENCE [LARGE SCALE GENOMIC DNA]</scope>
    <source>
        <strain evidence="9">cv. Huhao1</strain>
        <tissue evidence="8">Leaf</tissue>
    </source>
</reference>
<evidence type="ECO:0000256" key="2">
    <source>
        <dbReference type="ARBA" id="ARBA00022692"/>
    </source>
</evidence>
<dbReference type="PRINTS" id="PR00463">
    <property type="entry name" value="EP450I"/>
</dbReference>
<evidence type="ECO:0000256" key="3">
    <source>
        <dbReference type="ARBA" id="ARBA00022723"/>
    </source>
</evidence>
<comment type="caution">
    <text evidence="8">The sequence shown here is derived from an EMBL/GenBank/DDBJ whole genome shotgun (WGS) entry which is preliminary data.</text>
</comment>
<keyword evidence="9" id="KW-1185">Reference proteome</keyword>
<comment type="cofactor">
    <cofactor evidence="7">
        <name>heme</name>
        <dbReference type="ChEBI" id="CHEBI:30413"/>
    </cofactor>
</comment>
<dbReference type="SUPFAM" id="SSF48264">
    <property type="entry name" value="Cytochrome P450"/>
    <property type="match status" value="1"/>
</dbReference>
<feature type="binding site" description="axial binding residue" evidence="7">
    <location>
        <position position="321"/>
    </location>
    <ligand>
        <name>heme</name>
        <dbReference type="ChEBI" id="CHEBI:30413"/>
    </ligand>
    <ligandPart>
        <name>Fe</name>
        <dbReference type="ChEBI" id="CHEBI:18248"/>
    </ligandPart>
</feature>
<evidence type="ECO:0000313" key="9">
    <source>
        <dbReference type="Proteomes" id="UP000245207"/>
    </source>
</evidence>
<gene>
    <name evidence="8" type="ORF">CTI12_AA355480</name>
</gene>
<keyword evidence="4" id="KW-1133">Transmembrane helix</keyword>
<dbReference type="EMBL" id="PKPP01004664">
    <property type="protein sequence ID" value="PWA63315.1"/>
    <property type="molecule type" value="Genomic_DNA"/>
</dbReference>
<dbReference type="STRING" id="35608.A0A2U1MPW8"/>
<keyword evidence="3 7" id="KW-0479">Metal-binding</keyword>
<sequence>MGAQTMVFLSQADLVHEALIEKGQVFATRPPENSTRNTLSTSKFHAFRKVRVTAMDKLVDRSKTEAAATGGALDEKTIEKIDDMMKKVLMTIHPRLDDFLPLLRPFFLKQCKQAVEVRQHQITLLAPLIEWRRAVINNPGTKPIFEFSYLDTLFDLKVEGRKDPPTTPEIVTLCSEFLNGGTDTTSTAIEWAIAMFIESPSIQLRLYNEIKSVVGDKKIDETYVNKMPYLNAFVKELLRKHPPSYILLTHSITEPVKLAGYDIPAGTHVEIYLPGIIEDPKIWSNPDRFDPDRFLAGGETTDITVVTGVKMIPFVVGRRICPGLGMALLHVSLMIARMVQEFE</sequence>
<organism evidence="8 9">
    <name type="scientific">Artemisia annua</name>
    <name type="common">Sweet wormwood</name>
    <dbReference type="NCBI Taxonomy" id="35608"/>
    <lineage>
        <taxon>Eukaryota</taxon>
        <taxon>Viridiplantae</taxon>
        <taxon>Streptophyta</taxon>
        <taxon>Embryophyta</taxon>
        <taxon>Tracheophyta</taxon>
        <taxon>Spermatophyta</taxon>
        <taxon>Magnoliopsida</taxon>
        <taxon>eudicotyledons</taxon>
        <taxon>Gunneridae</taxon>
        <taxon>Pentapetalae</taxon>
        <taxon>asterids</taxon>
        <taxon>campanulids</taxon>
        <taxon>Asterales</taxon>
        <taxon>Asteraceae</taxon>
        <taxon>Asteroideae</taxon>
        <taxon>Anthemideae</taxon>
        <taxon>Artemisiinae</taxon>
        <taxon>Artemisia</taxon>
    </lineage>
</organism>
<keyword evidence="2" id="KW-0812">Transmembrane</keyword>
<proteinExistence type="predicted"/>
<accession>A0A2U1MPW8</accession>
<evidence type="ECO:0000256" key="6">
    <source>
        <dbReference type="ARBA" id="ARBA00023136"/>
    </source>
</evidence>
<evidence type="ECO:0000256" key="4">
    <source>
        <dbReference type="ARBA" id="ARBA00022989"/>
    </source>
</evidence>
<keyword evidence="5" id="KW-0560">Oxidoreductase</keyword>
<evidence type="ECO:0000256" key="1">
    <source>
        <dbReference type="ARBA" id="ARBA00004167"/>
    </source>
</evidence>
<dbReference type="OrthoDB" id="1470350at2759"/>
<dbReference type="PANTHER" id="PTHR24298:SF47">
    <property type="entry name" value="CYTOCHROME P450 77A4"/>
    <property type="match status" value="1"/>
</dbReference>
<evidence type="ECO:0000313" key="8">
    <source>
        <dbReference type="EMBL" id="PWA63315.1"/>
    </source>
</evidence>
<dbReference type="PANTHER" id="PTHR24298">
    <property type="entry name" value="FLAVONOID 3'-MONOOXYGENASE-RELATED"/>
    <property type="match status" value="1"/>
</dbReference>
<dbReference type="Proteomes" id="UP000245207">
    <property type="component" value="Unassembled WGS sequence"/>
</dbReference>
<name>A0A2U1MPW8_ARTAN</name>
<keyword evidence="7" id="KW-0349">Heme</keyword>
<comment type="subcellular location">
    <subcellularLocation>
        <location evidence="1">Membrane</location>
        <topology evidence="1">Single-pass membrane protein</topology>
    </subcellularLocation>
</comment>
<dbReference type="GO" id="GO:0016020">
    <property type="term" value="C:membrane"/>
    <property type="evidence" value="ECO:0007669"/>
    <property type="project" value="UniProtKB-SubCell"/>
</dbReference>
<keyword evidence="7" id="KW-0408">Iron</keyword>
<dbReference type="GO" id="GO:0005506">
    <property type="term" value="F:iron ion binding"/>
    <property type="evidence" value="ECO:0007669"/>
    <property type="project" value="InterPro"/>
</dbReference>
<dbReference type="InterPro" id="IPR036396">
    <property type="entry name" value="Cyt_P450_sf"/>
</dbReference>
<dbReference type="InterPro" id="IPR002401">
    <property type="entry name" value="Cyt_P450_E_grp-I"/>
</dbReference>
<keyword evidence="6" id="KW-0472">Membrane</keyword>
<dbReference type="InterPro" id="IPR001128">
    <property type="entry name" value="Cyt_P450"/>
</dbReference>
<protein>
    <submittedName>
        <fullName evidence="8">Cytochrome P450</fullName>
    </submittedName>
</protein>
<dbReference type="Gene3D" id="1.10.630.10">
    <property type="entry name" value="Cytochrome P450"/>
    <property type="match status" value="1"/>
</dbReference>
<dbReference type="GO" id="GO:0016709">
    <property type="term" value="F:oxidoreductase activity, acting on paired donors, with incorporation or reduction of molecular oxygen, NAD(P)H as one donor, and incorporation of one atom of oxygen"/>
    <property type="evidence" value="ECO:0007669"/>
    <property type="project" value="TreeGrafter"/>
</dbReference>